<proteinExistence type="predicted"/>
<protein>
    <submittedName>
        <fullName evidence="1">Uncharacterized protein</fullName>
    </submittedName>
</protein>
<evidence type="ECO:0000313" key="1">
    <source>
        <dbReference type="EMBL" id="GIJ74038.1"/>
    </source>
</evidence>
<dbReference type="AlphaFoldDB" id="A0A8J4EGU1"/>
<accession>A0A8J4EGU1</accession>
<dbReference type="RefSeq" id="WP_203933851.1">
    <property type="nucleotide sequence ID" value="NZ_BOPH01000129.1"/>
</dbReference>
<sequence>MRIDPKIEPLVRQAFTAAIRVKPEEFAQALEAFDAANGGEAMALTGAITLAVLHHEYEGGPTDVDLAEVASDVVRTAPWSALDEQDVHGTLRGLVLGGPAVGVDPRTAFISLLVTAAYMLASSTEPPKRWWTYLDEVEALLERQ</sequence>
<keyword evidence="2" id="KW-1185">Reference proteome</keyword>
<gene>
    <name evidence="1" type="ORF">Voc01_089550</name>
</gene>
<dbReference type="Proteomes" id="UP000635606">
    <property type="component" value="Unassembled WGS sequence"/>
</dbReference>
<comment type="caution">
    <text evidence="1">The sequence shown here is derived from an EMBL/GenBank/DDBJ whole genome shotgun (WGS) entry which is preliminary data.</text>
</comment>
<organism evidence="1 2">
    <name type="scientific">Virgisporangium ochraceum</name>
    <dbReference type="NCBI Taxonomy" id="65505"/>
    <lineage>
        <taxon>Bacteria</taxon>
        <taxon>Bacillati</taxon>
        <taxon>Actinomycetota</taxon>
        <taxon>Actinomycetes</taxon>
        <taxon>Micromonosporales</taxon>
        <taxon>Micromonosporaceae</taxon>
        <taxon>Virgisporangium</taxon>
    </lineage>
</organism>
<dbReference type="EMBL" id="BOPH01000129">
    <property type="protein sequence ID" value="GIJ74038.1"/>
    <property type="molecule type" value="Genomic_DNA"/>
</dbReference>
<evidence type="ECO:0000313" key="2">
    <source>
        <dbReference type="Proteomes" id="UP000635606"/>
    </source>
</evidence>
<name>A0A8J4EGU1_9ACTN</name>
<reference evidence="1" key="1">
    <citation type="submission" date="2021-01" db="EMBL/GenBank/DDBJ databases">
        <title>Whole genome shotgun sequence of Virgisporangium ochraceum NBRC 16418.</title>
        <authorList>
            <person name="Komaki H."/>
            <person name="Tamura T."/>
        </authorList>
    </citation>
    <scope>NUCLEOTIDE SEQUENCE</scope>
    <source>
        <strain evidence="1">NBRC 16418</strain>
    </source>
</reference>